<keyword evidence="2" id="KW-1185">Reference proteome</keyword>
<protein>
    <submittedName>
        <fullName evidence="1">Type I-E CRISPR-associated protein Cas7/Cse4/CasC</fullName>
    </submittedName>
</protein>
<dbReference type="EMBL" id="PKKO01000001">
    <property type="protein sequence ID" value="PKY73507.1"/>
    <property type="molecule type" value="Genomic_DNA"/>
</dbReference>
<proteinExistence type="predicted"/>
<dbReference type="STRING" id="33007.HMPREF3198_02030"/>
<dbReference type="RefSeq" id="WP_101634596.1">
    <property type="nucleotide sequence ID" value="NZ_PKKO01000001.1"/>
</dbReference>
<evidence type="ECO:0000313" key="1">
    <source>
        <dbReference type="EMBL" id="PKY73507.1"/>
    </source>
</evidence>
<reference evidence="1 2" key="1">
    <citation type="submission" date="2017-12" db="EMBL/GenBank/DDBJ databases">
        <title>Phylogenetic diversity of female urinary microbiome.</title>
        <authorList>
            <person name="Thomas-White K."/>
            <person name="Wolfe A.J."/>
        </authorList>
    </citation>
    <scope>NUCLEOTIDE SEQUENCE [LARGE SCALE GENOMIC DNA]</scope>
    <source>
        <strain evidence="1 2">UMB0402</strain>
    </source>
</reference>
<accession>A0A2I1IQW7</accession>
<dbReference type="AlphaFoldDB" id="A0A2I1IQW7"/>
<dbReference type="InterPro" id="IPR010148">
    <property type="entry name" value="CRISPR-assoc_prot_CT1975"/>
</dbReference>
<comment type="caution">
    <text evidence="1">The sequence shown here is derived from an EMBL/GenBank/DDBJ whole genome shotgun (WGS) entry which is preliminary data.</text>
</comment>
<sequence>MYRNLTLHILTPVSYSNLNRDDSGVPKRIYQGGALRAMHSSQAIKKGIRTIYENASLDTSVRSGALADEVLRTALKIKQDADQKQVLKHAKKIIGSLTKSSSSENEASRSSWMRQEEIQTAATAALANSDSDFIADGQTGSLAIASFGRMFANKAEKGTEAALSVSPALTTHQANIDNDYFSTTDDIRERNHQTGATFLGVANYTNGIFYRTVTIDREQLKKSWTGFGKADSESNLRELINAILYGQPRGKEHSTAPYAMPAVVVVEEQRYRTAYDFETPVEPAESGGYLESSVQRLAEQYAAARRFDPDNFGPCQIVSGTYGNLDGRFGDLRVATKKELVDAVVAWIGSDE</sequence>
<name>A0A2I1IQW7_9ACTO</name>
<dbReference type="Proteomes" id="UP000235122">
    <property type="component" value="Unassembled WGS sequence"/>
</dbReference>
<organism evidence="1 2">
    <name type="scientific">Winkia neuii</name>
    <dbReference type="NCBI Taxonomy" id="33007"/>
    <lineage>
        <taxon>Bacteria</taxon>
        <taxon>Bacillati</taxon>
        <taxon>Actinomycetota</taxon>
        <taxon>Actinomycetes</taxon>
        <taxon>Actinomycetales</taxon>
        <taxon>Actinomycetaceae</taxon>
        <taxon>Winkia</taxon>
    </lineage>
</organism>
<gene>
    <name evidence="1" type="ORF">CYJ19_02685</name>
</gene>
<evidence type="ECO:0000313" key="2">
    <source>
        <dbReference type="Proteomes" id="UP000235122"/>
    </source>
</evidence>
<dbReference type="Pfam" id="PF09344">
    <property type="entry name" value="Cas_CT1975"/>
    <property type="match status" value="1"/>
</dbReference>